<proteinExistence type="predicted"/>
<gene>
    <name evidence="1" type="ORF">EYF80_042794</name>
</gene>
<accession>A0A4Z2G2A2</accession>
<reference evidence="1 2" key="1">
    <citation type="submission" date="2019-03" db="EMBL/GenBank/DDBJ databases">
        <title>First draft genome of Liparis tanakae, snailfish: a comprehensive survey of snailfish specific genes.</title>
        <authorList>
            <person name="Kim W."/>
            <person name="Song I."/>
            <person name="Jeong J.-H."/>
            <person name="Kim D."/>
            <person name="Kim S."/>
            <person name="Ryu S."/>
            <person name="Song J.Y."/>
            <person name="Lee S.K."/>
        </authorList>
    </citation>
    <scope>NUCLEOTIDE SEQUENCE [LARGE SCALE GENOMIC DNA]</scope>
    <source>
        <tissue evidence="1">Muscle</tissue>
    </source>
</reference>
<name>A0A4Z2G2A2_9TELE</name>
<dbReference type="EMBL" id="SRLO01000761">
    <property type="protein sequence ID" value="TNN47023.1"/>
    <property type="molecule type" value="Genomic_DNA"/>
</dbReference>
<evidence type="ECO:0000313" key="2">
    <source>
        <dbReference type="Proteomes" id="UP000314294"/>
    </source>
</evidence>
<dbReference type="AlphaFoldDB" id="A0A4Z2G2A2"/>
<protein>
    <submittedName>
        <fullName evidence="1">Uncharacterized protein</fullName>
    </submittedName>
</protein>
<keyword evidence="2" id="KW-1185">Reference proteome</keyword>
<evidence type="ECO:0000313" key="1">
    <source>
        <dbReference type="EMBL" id="TNN47023.1"/>
    </source>
</evidence>
<sequence>MASRRWALPFQNEAALLPVSLEPFCYTNIRQQTLLHRPVEFLKFPDLGNVEFPYEVSPDH</sequence>
<dbReference type="Proteomes" id="UP000314294">
    <property type="component" value="Unassembled WGS sequence"/>
</dbReference>
<comment type="caution">
    <text evidence="1">The sequence shown here is derived from an EMBL/GenBank/DDBJ whole genome shotgun (WGS) entry which is preliminary data.</text>
</comment>
<organism evidence="1 2">
    <name type="scientific">Liparis tanakae</name>
    <name type="common">Tanaka's snailfish</name>
    <dbReference type="NCBI Taxonomy" id="230148"/>
    <lineage>
        <taxon>Eukaryota</taxon>
        <taxon>Metazoa</taxon>
        <taxon>Chordata</taxon>
        <taxon>Craniata</taxon>
        <taxon>Vertebrata</taxon>
        <taxon>Euteleostomi</taxon>
        <taxon>Actinopterygii</taxon>
        <taxon>Neopterygii</taxon>
        <taxon>Teleostei</taxon>
        <taxon>Neoteleostei</taxon>
        <taxon>Acanthomorphata</taxon>
        <taxon>Eupercaria</taxon>
        <taxon>Perciformes</taxon>
        <taxon>Cottioidei</taxon>
        <taxon>Cottales</taxon>
        <taxon>Liparidae</taxon>
        <taxon>Liparis</taxon>
    </lineage>
</organism>